<organism evidence="3 4">
    <name type="scientific">Vitis vinifera</name>
    <name type="common">Grape</name>
    <dbReference type="NCBI Taxonomy" id="29760"/>
    <lineage>
        <taxon>Eukaryota</taxon>
        <taxon>Viridiplantae</taxon>
        <taxon>Streptophyta</taxon>
        <taxon>Embryophyta</taxon>
        <taxon>Tracheophyta</taxon>
        <taxon>Spermatophyta</taxon>
        <taxon>Magnoliopsida</taxon>
        <taxon>eudicotyledons</taxon>
        <taxon>Gunneridae</taxon>
        <taxon>Pentapetalae</taxon>
        <taxon>rosids</taxon>
        <taxon>Vitales</taxon>
        <taxon>Vitaceae</taxon>
        <taxon>Viteae</taxon>
        <taxon>Vitis</taxon>
    </lineage>
</organism>
<sequence length="204" mass="22210">MGQCTDSIKLYGLTIKHFEFLHHVIQKSTSSSSSSLSLSLSLSLSMESPSTTRLATSLCCICVLLSFTTTVINPVVALENCKFPAIFNLGASSSDTGGYAAAFSQPPWPYGRTFFRMPAGRFSDGRLMIDFIANSFGLPFLSAYLNSLGSNYTNGANFATAASTIRLPTSIIPAGGFSPFYLDLQYDQFVQFKSRTLKIRKRGK</sequence>
<proteinExistence type="inferred from homology"/>
<dbReference type="Pfam" id="PF00657">
    <property type="entry name" value="Lipase_GDSL"/>
    <property type="match status" value="1"/>
</dbReference>
<name>A0ABY9DS31_VITVI</name>
<dbReference type="InterPro" id="IPR001087">
    <property type="entry name" value="GDSL"/>
</dbReference>
<keyword evidence="2" id="KW-0325">Glycoprotein</keyword>
<evidence type="ECO:0000313" key="4">
    <source>
        <dbReference type="Proteomes" id="UP001227230"/>
    </source>
</evidence>
<evidence type="ECO:0000256" key="1">
    <source>
        <dbReference type="ARBA" id="ARBA00008668"/>
    </source>
</evidence>
<protein>
    <submittedName>
        <fullName evidence="3">Uncharacterized protein</fullName>
    </submittedName>
</protein>
<evidence type="ECO:0000256" key="2">
    <source>
        <dbReference type="ARBA" id="ARBA00023180"/>
    </source>
</evidence>
<reference evidence="3 4" key="1">
    <citation type="journal article" date="2023" name="Hortic Res">
        <title>The complete reference genome for grapevine (Vitis vinifera L.) genetics and breeding.</title>
        <authorList>
            <person name="Shi X."/>
            <person name="Cao S."/>
            <person name="Wang X."/>
            <person name="Huang S."/>
            <person name="Wang Y."/>
            <person name="Liu Z."/>
            <person name="Liu W."/>
            <person name="Leng X."/>
            <person name="Peng Y."/>
            <person name="Wang N."/>
            <person name="Wang Y."/>
            <person name="Ma Z."/>
            <person name="Xu X."/>
            <person name="Zhang F."/>
            <person name="Xue H."/>
            <person name="Zhong H."/>
            <person name="Wang Y."/>
            <person name="Zhang K."/>
            <person name="Velt A."/>
            <person name="Avia K."/>
            <person name="Holtgrawe D."/>
            <person name="Grimplet J."/>
            <person name="Matus J.T."/>
            <person name="Ware D."/>
            <person name="Wu X."/>
            <person name="Wang H."/>
            <person name="Liu C."/>
            <person name="Fang Y."/>
            <person name="Rustenholz C."/>
            <person name="Cheng Z."/>
            <person name="Xiao H."/>
            <person name="Zhou Y."/>
        </authorList>
    </citation>
    <scope>NUCLEOTIDE SEQUENCE [LARGE SCALE GENOMIC DNA]</scope>
    <source>
        <strain evidence="4">cv. Pinot noir / PN40024</strain>
        <tissue evidence="3">Leaf</tissue>
    </source>
</reference>
<dbReference type="InterPro" id="IPR036514">
    <property type="entry name" value="SGNH_hydro_sf"/>
</dbReference>
<dbReference type="PANTHER" id="PTHR22835:SF292">
    <property type="entry name" value="ESTERASE-LIKE ISOFORM X1"/>
    <property type="match status" value="1"/>
</dbReference>
<comment type="similarity">
    <text evidence="1">Belongs to the 'GDSL' lipolytic enzyme family.</text>
</comment>
<dbReference type="PANTHER" id="PTHR22835">
    <property type="entry name" value="ZINC FINGER FYVE DOMAIN CONTAINING PROTEIN"/>
    <property type="match status" value="1"/>
</dbReference>
<dbReference type="Proteomes" id="UP001227230">
    <property type="component" value="Chromosome 18"/>
</dbReference>
<keyword evidence="4" id="KW-1185">Reference proteome</keyword>
<gene>
    <name evidence="3" type="ORF">VitviT2T_027082</name>
</gene>
<evidence type="ECO:0000313" key="3">
    <source>
        <dbReference type="EMBL" id="WKA09435.1"/>
    </source>
</evidence>
<dbReference type="Gene3D" id="3.40.50.1110">
    <property type="entry name" value="SGNH hydrolase"/>
    <property type="match status" value="1"/>
</dbReference>
<accession>A0ABY9DS31</accession>
<dbReference type="EMBL" id="CP126665">
    <property type="protein sequence ID" value="WKA09435.1"/>
    <property type="molecule type" value="Genomic_DNA"/>
</dbReference>